<dbReference type="InterPro" id="IPR050109">
    <property type="entry name" value="HTH-type_TetR-like_transc_reg"/>
</dbReference>
<evidence type="ECO:0000256" key="1">
    <source>
        <dbReference type="ARBA" id="ARBA00023125"/>
    </source>
</evidence>
<evidence type="ECO:0000313" key="4">
    <source>
        <dbReference type="EMBL" id="SEB46273.1"/>
    </source>
</evidence>
<dbReference type="GO" id="GO:0000976">
    <property type="term" value="F:transcription cis-regulatory region binding"/>
    <property type="evidence" value="ECO:0007669"/>
    <property type="project" value="TreeGrafter"/>
</dbReference>
<feature type="domain" description="HTH tetR-type" evidence="3">
    <location>
        <begin position="13"/>
        <end position="73"/>
    </location>
</feature>
<name>A0AB38A534_9ACTN</name>
<dbReference type="Pfam" id="PF00440">
    <property type="entry name" value="TetR_N"/>
    <property type="match status" value="1"/>
</dbReference>
<dbReference type="InterPro" id="IPR036271">
    <property type="entry name" value="Tet_transcr_reg_TetR-rel_C_sf"/>
</dbReference>
<dbReference type="PROSITE" id="PS50977">
    <property type="entry name" value="HTH_TETR_2"/>
    <property type="match status" value="1"/>
</dbReference>
<dbReference type="EMBL" id="FNSH01000001">
    <property type="protein sequence ID" value="SEB46273.1"/>
    <property type="molecule type" value="Genomic_DNA"/>
</dbReference>
<dbReference type="InterPro" id="IPR009057">
    <property type="entry name" value="Homeodomain-like_sf"/>
</dbReference>
<keyword evidence="1 2" id="KW-0238">DNA-binding</keyword>
<evidence type="ECO:0000256" key="2">
    <source>
        <dbReference type="PROSITE-ProRule" id="PRU00335"/>
    </source>
</evidence>
<protein>
    <submittedName>
        <fullName evidence="4">DNA-binding transcriptional regulator, AcrR family</fullName>
    </submittedName>
</protein>
<proteinExistence type="predicted"/>
<dbReference type="InterPro" id="IPR001647">
    <property type="entry name" value="HTH_TetR"/>
</dbReference>
<dbReference type="Gene3D" id="1.10.10.60">
    <property type="entry name" value="Homeodomain-like"/>
    <property type="match status" value="1"/>
</dbReference>
<gene>
    <name evidence="4" type="ORF">SAMN04489746_0300</name>
</gene>
<feature type="DNA-binding region" description="H-T-H motif" evidence="2">
    <location>
        <begin position="36"/>
        <end position="55"/>
    </location>
</feature>
<dbReference type="SUPFAM" id="SSF46689">
    <property type="entry name" value="Homeodomain-like"/>
    <property type="match status" value="1"/>
</dbReference>
<evidence type="ECO:0000313" key="5">
    <source>
        <dbReference type="Proteomes" id="UP000183687"/>
    </source>
</evidence>
<accession>A0AB38A534</accession>
<comment type="caution">
    <text evidence="4">The sequence shown here is derived from an EMBL/GenBank/DDBJ whole genome shotgun (WGS) entry which is preliminary data.</text>
</comment>
<dbReference type="PANTHER" id="PTHR30055:SF201">
    <property type="entry name" value="TRANSCRIPTIONAL REGULATORY PROTEIN"/>
    <property type="match status" value="1"/>
</dbReference>
<dbReference type="SUPFAM" id="SSF48498">
    <property type="entry name" value="Tetracyclin repressor-like, C-terminal domain"/>
    <property type="match status" value="1"/>
</dbReference>
<organism evidence="4 5">
    <name type="scientific">Atopobium minutum</name>
    <dbReference type="NCBI Taxonomy" id="1381"/>
    <lineage>
        <taxon>Bacteria</taxon>
        <taxon>Bacillati</taxon>
        <taxon>Actinomycetota</taxon>
        <taxon>Coriobacteriia</taxon>
        <taxon>Coriobacteriales</taxon>
        <taxon>Atopobiaceae</taxon>
        <taxon>Atopobium</taxon>
    </lineage>
</organism>
<dbReference type="AlphaFoldDB" id="A0AB38A534"/>
<dbReference type="RefSeq" id="WP_002563518.1">
    <property type="nucleotide sequence ID" value="NZ_CALJSN010000006.1"/>
</dbReference>
<dbReference type="Gene3D" id="1.10.357.10">
    <property type="entry name" value="Tetracycline Repressor, domain 2"/>
    <property type="match status" value="1"/>
</dbReference>
<dbReference type="PRINTS" id="PR00455">
    <property type="entry name" value="HTHTETR"/>
</dbReference>
<sequence length="204" mass="22551">MTGAIQQKTAKSMRTRKHILDAAAQIISERGRVEFQMTEVAQRCNITKGALYYYFADHDMIVDEVLDNAFAGFLKLLDQAAKKGDGSFESLRNLCLVFCEKLYESPTTAIALAGDIEESDALMRDPNSRFALASRIIQDTLDKGKEAGSVRTDLNSQLTADCLVGAFFFSARSMAERSSSINASEFARRVVDVVTNGITEQKKK</sequence>
<reference evidence="4 5" key="1">
    <citation type="submission" date="2016-10" db="EMBL/GenBank/DDBJ databases">
        <authorList>
            <person name="Varghese N."/>
            <person name="Submissions S."/>
        </authorList>
    </citation>
    <scope>NUCLEOTIDE SEQUENCE [LARGE SCALE GENOMIC DNA]</scope>
    <source>
        <strain evidence="4 5">DSM 20586</strain>
    </source>
</reference>
<dbReference type="Proteomes" id="UP000183687">
    <property type="component" value="Unassembled WGS sequence"/>
</dbReference>
<evidence type="ECO:0000259" key="3">
    <source>
        <dbReference type="PROSITE" id="PS50977"/>
    </source>
</evidence>
<dbReference type="PANTHER" id="PTHR30055">
    <property type="entry name" value="HTH-TYPE TRANSCRIPTIONAL REGULATOR RUTR"/>
    <property type="match status" value="1"/>
</dbReference>
<dbReference type="GO" id="GO:0003700">
    <property type="term" value="F:DNA-binding transcription factor activity"/>
    <property type="evidence" value="ECO:0007669"/>
    <property type="project" value="TreeGrafter"/>
</dbReference>